<dbReference type="EMBL" id="JBDXMI010000007">
    <property type="protein sequence ID" value="MEO9387076.1"/>
    <property type="molecule type" value="Genomic_DNA"/>
</dbReference>
<dbReference type="PANTHER" id="PTHR33375">
    <property type="entry name" value="CHROMOSOME-PARTITIONING PROTEIN PARB-RELATED"/>
    <property type="match status" value="1"/>
</dbReference>
<dbReference type="Proteomes" id="UP001462502">
    <property type="component" value="Unassembled WGS sequence"/>
</dbReference>
<evidence type="ECO:0000259" key="1">
    <source>
        <dbReference type="SMART" id="SM00470"/>
    </source>
</evidence>
<name>A0ABV0J0L2_9NEIS</name>
<dbReference type="InterPro" id="IPR050336">
    <property type="entry name" value="Chromosome_partition/occlusion"/>
</dbReference>
<reference evidence="2 3" key="1">
    <citation type="submission" date="2024-05" db="EMBL/GenBank/DDBJ databases">
        <authorList>
            <person name="De Oliveira J.P."/>
            <person name="Noriler S.A."/>
            <person name="De Oliveira A.G."/>
            <person name="Sipoli D.S."/>
        </authorList>
    </citation>
    <scope>NUCLEOTIDE SEQUENCE [LARGE SCALE GENOMIC DNA]</scope>
    <source>
        <strain evidence="2 3">LABIM192</strain>
    </source>
</reference>
<feature type="domain" description="ParB-like N-terminal" evidence="1">
    <location>
        <begin position="7"/>
        <end position="97"/>
    </location>
</feature>
<comment type="caution">
    <text evidence="2">The sequence shown here is derived from an EMBL/GenBank/DDBJ whole genome shotgun (WGS) entry which is preliminary data.</text>
</comment>
<evidence type="ECO:0000313" key="3">
    <source>
        <dbReference type="Proteomes" id="UP001462502"/>
    </source>
</evidence>
<dbReference type="Pfam" id="PF02195">
    <property type="entry name" value="ParB_N"/>
    <property type="match status" value="1"/>
</dbReference>
<dbReference type="RefSeq" id="WP_347938047.1">
    <property type="nucleotide sequence ID" value="NZ_JBDXMI010000007.1"/>
</dbReference>
<protein>
    <submittedName>
        <fullName evidence="2">ParB/RepB/Spo0J family partition protein</fullName>
    </submittedName>
</protein>
<accession>A0ABV0J0L2</accession>
<sequence length="216" mass="23930">MDKIKQLSVNPNTLTPNPWNTNHCSPEAEQKIRNSIKRFGLFKPIIVRELADGTLQILGGEHRWRAALDLGLTEVPVINLGKIHDRRAKEIGLVDNGRYGEDNMTELALLLKELGADEVAEFMPYTDADLTAIFSTETINLDDLLLPDEAPEDPEIPEPSAAPAQTHQLLRFKVPFDDADRITAIIEKVMRDQGYTDEDSLSNAGNALVHLLLGAA</sequence>
<dbReference type="PANTHER" id="PTHR33375:SF1">
    <property type="entry name" value="CHROMOSOME-PARTITIONING PROTEIN PARB-RELATED"/>
    <property type="match status" value="1"/>
</dbReference>
<organism evidence="2 3">
    <name type="scientific">Chromobacterium phragmitis</name>
    <dbReference type="NCBI Taxonomy" id="2202141"/>
    <lineage>
        <taxon>Bacteria</taxon>
        <taxon>Pseudomonadati</taxon>
        <taxon>Pseudomonadota</taxon>
        <taxon>Betaproteobacteria</taxon>
        <taxon>Neisseriales</taxon>
        <taxon>Chromobacteriaceae</taxon>
        <taxon>Chromobacterium</taxon>
    </lineage>
</organism>
<dbReference type="InterPro" id="IPR003115">
    <property type="entry name" value="ParB_N"/>
</dbReference>
<dbReference type="SUPFAM" id="SSF110849">
    <property type="entry name" value="ParB/Sulfiredoxin"/>
    <property type="match status" value="1"/>
</dbReference>
<keyword evidence="3" id="KW-1185">Reference proteome</keyword>
<dbReference type="Gene3D" id="3.90.1530.10">
    <property type="entry name" value="Conserved hypothetical protein from pyrococcus furiosus pfu- 392566-001, ParB domain"/>
    <property type="match status" value="1"/>
</dbReference>
<evidence type="ECO:0000313" key="2">
    <source>
        <dbReference type="EMBL" id="MEO9387076.1"/>
    </source>
</evidence>
<gene>
    <name evidence="2" type="ORF">ABI908_23565</name>
</gene>
<dbReference type="CDD" id="cd16387">
    <property type="entry name" value="ParB_N_Srx"/>
    <property type="match status" value="1"/>
</dbReference>
<proteinExistence type="predicted"/>
<dbReference type="InterPro" id="IPR036086">
    <property type="entry name" value="ParB/Sulfiredoxin_sf"/>
</dbReference>
<dbReference type="SMART" id="SM00470">
    <property type="entry name" value="ParB"/>
    <property type="match status" value="1"/>
</dbReference>